<feature type="chain" id="PRO_5026046104" description="Hydrophobin" evidence="1">
    <location>
        <begin position="18"/>
        <end position="58"/>
    </location>
</feature>
<evidence type="ECO:0000313" key="2">
    <source>
        <dbReference type="EMBL" id="KAF2764270.1"/>
    </source>
</evidence>
<reference evidence="2" key="1">
    <citation type="journal article" date="2020" name="Stud. Mycol.">
        <title>101 Dothideomycetes genomes: a test case for predicting lifestyles and emergence of pathogens.</title>
        <authorList>
            <person name="Haridas S."/>
            <person name="Albert R."/>
            <person name="Binder M."/>
            <person name="Bloem J."/>
            <person name="Labutti K."/>
            <person name="Salamov A."/>
            <person name="Andreopoulos B."/>
            <person name="Baker S."/>
            <person name="Barry K."/>
            <person name="Bills G."/>
            <person name="Bluhm B."/>
            <person name="Cannon C."/>
            <person name="Castanera R."/>
            <person name="Culley D."/>
            <person name="Daum C."/>
            <person name="Ezra D."/>
            <person name="Gonzalez J."/>
            <person name="Henrissat B."/>
            <person name="Kuo A."/>
            <person name="Liang C."/>
            <person name="Lipzen A."/>
            <person name="Lutzoni F."/>
            <person name="Magnuson J."/>
            <person name="Mondo S."/>
            <person name="Nolan M."/>
            <person name="Ohm R."/>
            <person name="Pangilinan J."/>
            <person name="Park H.-J."/>
            <person name="Ramirez L."/>
            <person name="Alfaro M."/>
            <person name="Sun H."/>
            <person name="Tritt A."/>
            <person name="Yoshinaga Y."/>
            <person name="Zwiers L.-H."/>
            <person name="Turgeon B."/>
            <person name="Goodwin S."/>
            <person name="Spatafora J."/>
            <person name="Crous P."/>
            <person name="Grigoriev I."/>
        </authorList>
    </citation>
    <scope>NUCLEOTIDE SEQUENCE</scope>
    <source>
        <strain evidence="2">CBS 116005</strain>
    </source>
</reference>
<sequence>MRFLLVFPLIGVVPALSDILAFCNRGVDGNGDCEVTDQLHTFCVGIGSQPLLMPFPIH</sequence>
<accession>A0A6G1KV33</accession>
<organism evidence="2 3">
    <name type="scientific">Teratosphaeria nubilosa</name>
    <dbReference type="NCBI Taxonomy" id="161662"/>
    <lineage>
        <taxon>Eukaryota</taxon>
        <taxon>Fungi</taxon>
        <taxon>Dikarya</taxon>
        <taxon>Ascomycota</taxon>
        <taxon>Pezizomycotina</taxon>
        <taxon>Dothideomycetes</taxon>
        <taxon>Dothideomycetidae</taxon>
        <taxon>Mycosphaerellales</taxon>
        <taxon>Teratosphaeriaceae</taxon>
        <taxon>Teratosphaeria</taxon>
    </lineage>
</organism>
<dbReference type="AlphaFoldDB" id="A0A6G1KV33"/>
<dbReference type="Proteomes" id="UP000799436">
    <property type="component" value="Unassembled WGS sequence"/>
</dbReference>
<evidence type="ECO:0000313" key="3">
    <source>
        <dbReference type="Proteomes" id="UP000799436"/>
    </source>
</evidence>
<protein>
    <recommendedName>
        <fullName evidence="4">Hydrophobin</fullName>
    </recommendedName>
</protein>
<evidence type="ECO:0000256" key="1">
    <source>
        <dbReference type="SAM" id="SignalP"/>
    </source>
</evidence>
<dbReference type="EMBL" id="ML995931">
    <property type="protein sequence ID" value="KAF2764270.1"/>
    <property type="molecule type" value="Genomic_DNA"/>
</dbReference>
<keyword evidence="1" id="KW-0732">Signal</keyword>
<name>A0A6G1KV33_9PEZI</name>
<keyword evidence="3" id="KW-1185">Reference proteome</keyword>
<proteinExistence type="predicted"/>
<feature type="signal peptide" evidence="1">
    <location>
        <begin position="1"/>
        <end position="17"/>
    </location>
</feature>
<evidence type="ECO:0008006" key="4">
    <source>
        <dbReference type="Google" id="ProtNLM"/>
    </source>
</evidence>
<gene>
    <name evidence="2" type="ORF">EJ03DRAFT_331998</name>
</gene>